<evidence type="ECO:0000313" key="2">
    <source>
        <dbReference type="EMBL" id="EAT76638.1"/>
    </source>
</evidence>
<name>Q0TWZ1_PHANO</name>
<accession>Q0TWZ1</accession>
<reference evidence="3" key="1">
    <citation type="journal article" date="2007" name="Plant Cell">
        <title>Dothideomycete-plant interactions illuminated by genome sequencing and EST analysis of the wheat pathogen Stagonospora nodorum.</title>
        <authorList>
            <person name="Hane J.K."/>
            <person name="Lowe R.G."/>
            <person name="Solomon P.S."/>
            <person name="Tan K.C."/>
            <person name="Schoch C.L."/>
            <person name="Spatafora J.W."/>
            <person name="Crous P.W."/>
            <person name="Kodira C."/>
            <person name="Birren B.W."/>
            <person name="Galagan J.E."/>
            <person name="Torriani S.F."/>
            <person name="McDonald B.A."/>
            <person name="Oliver R.P."/>
        </authorList>
    </citation>
    <scope>NUCLEOTIDE SEQUENCE [LARGE SCALE GENOMIC DNA]</scope>
    <source>
        <strain evidence="3">SN15 / ATCC MYA-4574 / FGSC 10173</strain>
    </source>
</reference>
<proteinExistence type="predicted"/>
<dbReference type="InParanoid" id="Q0TWZ1"/>
<gene>
    <name evidence="2" type="ORF">SNOG_16059</name>
</gene>
<evidence type="ECO:0000256" key="1">
    <source>
        <dbReference type="SAM" id="MobiDB-lite"/>
    </source>
</evidence>
<dbReference type="Proteomes" id="UP000001055">
    <property type="component" value="Unassembled WGS sequence"/>
</dbReference>
<dbReference type="EMBL" id="CH445366">
    <property type="protein sequence ID" value="EAT76638.1"/>
    <property type="molecule type" value="Genomic_DNA"/>
</dbReference>
<evidence type="ECO:0000313" key="3">
    <source>
        <dbReference type="Proteomes" id="UP000001055"/>
    </source>
</evidence>
<sequence>MAQMEHCGFVSALLIIIDVGQTLKLKDKSAPMRPSPLRQSSSFSQPEHGRRIQ</sequence>
<feature type="region of interest" description="Disordered" evidence="1">
    <location>
        <begin position="27"/>
        <end position="53"/>
    </location>
</feature>
<dbReference type="KEGG" id="pno:SNOG_16059"/>
<organism evidence="2 3">
    <name type="scientific">Phaeosphaeria nodorum (strain SN15 / ATCC MYA-4574 / FGSC 10173)</name>
    <name type="common">Glume blotch fungus</name>
    <name type="synonym">Parastagonospora nodorum</name>
    <dbReference type="NCBI Taxonomy" id="321614"/>
    <lineage>
        <taxon>Eukaryota</taxon>
        <taxon>Fungi</taxon>
        <taxon>Dikarya</taxon>
        <taxon>Ascomycota</taxon>
        <taxon>Pezizomycotina</taxon>
        <taxon>Dothideomycetes</taxon>
        <taxon>Pleosporomycetidae</taxon>
        <taxon>Pleosporales</taxon>
        <taxon>Pleosporineae</taxon>
        <taxon>Phaeosphaeriaceae</taxon>
        <taxon>Parastagonospora</taxon>
    </lineage>
</organism>
<dbReference type="GeneID" id="5983119"/>
<protein>
    <submittedName>
        <fullName evidence="2">Uncharacterized protein</fullName>
    </submittedName>
</protein>
<dbReference type="AlphaFoldDB" id="Q0TWZ1"/>
<dbReference type="RefSeq" id="XP_001806189.1">
    <property type="nucleotide sequence ID" value="XM_001806137.1"/>
</dbReference>